<dbReference type="EMBL" id="SBIQ01000075">
    <property type="protein sequence ID" value="KAF7683553.1"/>
    <property type="molecule type" value="Genomic_DNA"/>
</dbReference>
<dbReference type="Pfam" id="PF00498">
    <property type="entry name" value="FHA"/>
    <property type="match status" value="1"/>
</dbReference>
<organism evidence="3 4">
    <name type="scientific">Astathelohania contejeani</name>
    <dbReference type="NCBI Taxonomy" id="164912"/>
    <lineage>
        <taxon>Eukaryota</taxon>
        <taxon>Fungi</taxon>
        <taxon>Fungi incertae sedis</taxon>
        <taxon>Microsporidia</taxon>
        <taxon>Astathelohaniidae</taxon>
        <taxon>Astathelohania</taxon>
    </lineage>
</organism>
<gene>
    <name evidence="3" type="ORF">TCON_1238</name>
</gene>
<evidence type="ECO:0000259" key="2">
    <source>
        <dbReference type="Pfam" id="PF00498"/>
    </source>
</evidence>
<dbReference type="SUPFAM" id="SSF49879">
    <property type="entry name" value="SMAD/FHA domain"/>
    <property type="match status" value="1"/>
</dbReference>
<comment type="caution">
    <text evidence="3">The sequence shown here is derived from an EMBL/GenBank/DDBJ whole genome shotgun (WGS) entry which is preliminary data.</text>
</comment>
<evidence type="ECO:0000313" key="4">
    <source>
        <dbReference type="Proteomes" id="UP001516464"/>
    </source>
</evidence>
<feature type="domain" description="FHA" evidence="2">
    <location>
        <begin position="27"/>
        <end position="87"/>
    </location>
</feature>
<accession>A0ABQ7HZK5</accession>
<dbReference type="InterPro" id="IPR000253">
    <property type="entry name" value="FHA_dom"/>
</dbReference>
<dbReference type="Gene3D" id="2.60.200.20">
    <property type="match status" value="1"/>
</dbReference>
<reference evidence="3 4" key="1">
    <citation type="submission" date="2019-01" db="EMBL/GenBank/DDBJ databases">
        <title>Genomes sequencing and comparative genomics of infectious freshwater microsporidia, Cucumispora dikerogammari and Thelohania contejeani.</title>
        <authorList>
            <person name="Cormier A."/>
            <person name="Giraud I."/>
            <person name="Wattier R."/>
            <person name="Teixeira M."/>
            <person name="Grandjean F."/>
            <person name="Rigaud T."/>
            <person name="Cordaux R."/>
        </authorList>
    </citation>
    <scope>NUCLEOTIDE SEQUENCE [LARGE SCALE GENOMIC DNA]</scope>
    <source>
        <strain evidence="3">T1</strain>
        <tissue evidence="3">Spores</tissue>
    </source>
</reference>
<dbReference type="Proteomes" id="UP001516464">
    <property type="component" value="Unassembled WGS sequence"/>
</dbReference>
<feature type="compositionally biased region" description="Polar residues" evidence="1">
    <location>
        <begin position="126"/>
        <end position="137"/>
    </location>
</feature>
<feature type="compositionally biased region" description="Basic and acidic residues" evidence="1">
    <location>
        <begin position="430"/>
        <end position="441"/>
    </location>
</feature>
<dbReference type="InterPro" id="IPR008984">
    <property type="entry name" value="SMAD_FHA_dom_sf"/>
</dbReference>
<feature type="region of interest" description="Disordered" evidence="1">
    <location>
        <begin position="99"/>
        <end position="150"/>
    </location>
</feature>
<protein>
    <recommendedName>
        <fullName evidence="2">FHA domain-containing protein</fullName>
    </recommendedName>
</protein>
<sequence length="471" mass="52715">MQRDYKIKLLDDDNKVVNELKGSKEGITIGRDLLCDIRIQLPSVKEKHAFVDVKEKNVHAYGNDVFVNEEYVQENTSKNFHIGDIIKVKGRKFMVSMEPETVTSKKESIPSLQKEKSQTSPKKKTPQVSPKKSSARTSPKKVASGIETRGVDLKTTEGAIKGETLGIGQESLELHDKHLEVQVNPNTEPANESEIKETLPVVVSDEVKGKENLEKLKQESSKRQEPIINDNVATPESLLPSDVNSDTMMNSSAFNELINPVLPPLSTTNEEIQERIIERTETIEEEIRETVEITGTALDIPITKSILNQPKRDLRESILEKNLLKTASEIIQSQKEEEESIVDDIKKDIMDNIKEELIDEVEGEVMERVETDVKDVVKNVMQDNTVTETIVNNAVEAIKAEEKVVSTPSKRGRKRKAALETTDDTTGEPETTKKKNPRKSEPPVAATSTPRRRRAASTSTPKPTAKKVNKK</sequence>
<proteinExistence type="predicted"/>
<feature type="compositionally biased region" description="Basic and acidic residues" evidence="1">
    <location>
        <begin position="103"/>
        <end position="117"/>
    </location>
</feature>
<keyword evidence="4" id="KW-1185">Reference proteome</keyword>
<evidence type="ECO:0000313" key="3">
    <source>
        <dbReference type="EMBL" id="KAF7683553.1"/>
    </source>
</evidence>
<evidence type="ECO:0000256" key="1">
    <source>
        <dbReference type="SAM" id="MobiDB-lite"/>
    </source>
</evidence>
<feature type="region of interest" description="Disordered" evidence="1">
    <location>
        <begin position="403"/>
        <end position="471"/>
    </location>
</feature>
<name>A0ABQ7HZK5_9MICR</name>